<dbReference type="OrthoDB" id="7620561at2"/>
<dbReference type="PATRIC" id="fig|1280951.3.peg.1006"/>
<dbReference type="AlphaFoldDB" id="A0A059FXP9"/>
<gene>
    <name evidence="1" type="ORF">HHI_04970</name>
</gene>
<dbReference type="Proteomes" id="UP000025061">
    <property type="component" value="Unassembled WGS sequence"/>
</dbReference>
<organism evidence="1 2">
    <name type="scientific">Hyphomonas hirschiana VP5</name>
    <dbReference type="NCBI Taxonomy" id="1280951"/>
    <lineage>
        <taxon>Bacteria</taxon>
        <taxon>Pseudomonadati</taxon>
        <taxon>Pseudomonadota</taxon>
        <taxon>Alphaproteobacteria</taxon>
        <taxon>Hyphomonadales</taxon>
        <taxon>Hyphomonadaceae</taxon>
        <taxon>Hyphomonas</taxon>
    </lineage>
</organism>
<protein>
    <recommendedName>
        <fullName evidence="3">DUF4034 domain-containing protein</fullName>
    </recommendedName>
</protein>
<name>A0A059FXP9_9PROT</name>
<sequence length="325" mass="34884">MLGLFGKKKAGFDLTEGNRHVMPGLALLEAGDGEGLGALYAGLAPADRLHFADGLGQVSQIGAPLPDLTSHPSMYALAGGLHYVWAHRLRGFATADRTSDDQVMDMAEMAAVSEDLLDAAAETTPGDSALHGFRFRAMMLTGARPGEFEAITGDLRASGEANVLAELARMNFLAPKWHGSVDEMHAAAESAMAGAPNASFLALKARAWIEEWLYQTAMNDDPAEIAAFRDRVKSEALKAEVAELDDRFRQEFTQGPELSFAEAGFAHNNFAVLMTLFKDKVRLKPHLSAIGSAAFQTPWGYIAGRNVPGMIARLRADTGLPKLKG</sequence>
<comment type="caution">
    <text evidence="1">The sequence shown here is derived from an EMBL/GenBank/DDBJ whole genome shotgun (WGS) entry which is preliminary data.</text>
</comment>
<evidence type="ECO:0000313" key="1">
    <source>
        <dbReference type="EMBL" id="KCZ95480.1"/>
    </source>
</evidence>
<dbReference type="RefSeq" id="WP_011645346.1">
    <property type="nucleotide sequence ID" value="NZ_ARYI01000003.1"/>
</dbReference>
<keyword evidence="2" id="KW-1185">Reference proteome</keyword>
<accession>A0A059FXP9</accession>
<reference evidence="1 2" key="1">
    <citation type="submission" date="2013-04" db="EMBL/GenBank/DDBJ databases">
        <title>Hyphomonas hirschiana VP5 Genome Sequencing.</title>
        <authorList>
            <person name="Lai Q."/>
            <person name="Shao Z."/>
        </authorList>
    </citation>
    <scope>NUCLEOTIDE SEQUENCE [LARGE SCALE GENOMIC DNA]</scope>
    <source>
        <strain evidence="1 2">VP5</strain>
    </source>
</reference>
<evidence type="ECO:0008006" key="3">
    <source>
        <dbReference type="Google" id="ProtNLM"/>
    </source>
</evidence>
<proteinExistence type="predicted"/>
<dbReference type="EMBL" id="ARYI01000003">
    <property type="protein sequence ID" value="KCZ95480.1"/>
    <property type="molecule type" value="Genomic_DNA"/>
</dbReference>
<evidence type="ECO:0000313" key="2">
    <source>
        <dbReference type="Proteomes" id="UP000025061"/>
    </source>
</evidence>